<dbReference type="GeneID" id="56028186"/>
<dbReference type="InterPro" id="IPR002586">
    <property type="entry name" value="CobQ/CobB/MinD/ParA_Nub-bd_dom"/>
</dbReference>
<dbReference type="EMBL" id="CP058529">
    <property type="protein sequence ID" value="QLG26953.1"/>
    <property type="molecule type" value="Genomic_DNA"/>
</dbReference>
<sequence>MLAVTGGKGGSGKTTTTLGLARALDSPALAVDADWDLPDLHALAGVPRGWTEPNAVAAASRAPVSDGARVLAAPSDRDERDVGAVLRALDGVDAFVLADCPAGAGPDAAVPLRVADAAVLAVTPCAPALRDAAKAAAMARQLDTPVLGAVLTRARAVPPGVDDALGCPVLARVPPVRREVLSTERVHAAYASAAAELAELSQLSLERCG</sequence>
<organism evidence="4 5">
    <name type="scientific">Halorarum halophilum</name>
    <dbReference type="NCBI Taxonomy" id="2743090"/>
    <lineage>
        <taxon>Archaea</taxon>
        <taxon>Methanobacteriati</taxon>
        <taxon>Methanobacteriota</taxon>
        <taxon>Stenosarchaea group</taxon>
        <taxon>Halobacteria</taxon>
        <taxon>Halobacteriales</taxon>
        <taxon>Haloferacaceae</taxon>
        <taxon>Halorarum</taxon>
    </lineage>
</organism>
<dbReference type="OrthoDB" id="238619at2157"/>
<evidence type="ECO:0000313" key="4">
    <source>
        <dbReference type="EMBL" id="QLG26953.1"/>
    </source>
</evidence>
<dbReference type="GO" id="GO:0005524">
    <property type="term" value="F:ATP binding"/>
    <property type="evidence" value="ECO:0007669"/>
    <property type="project" value="UniProtKB-KW"/>
</dbReference>
<dbReference type="KEGG" id="halg:HUG10_05095"/>
<feature type="domain" description="CobQ/CobB/MinD/ParA nucleotide binding" evidence="3">
    <location>
        <begin position="2"/>
        <end position="155"/>
    </location>
</feature>
<evidence type="ECO:0000256" key="2">
    <source>
        <dbReference type="ARBA" id="ARBA00022840"/>
    </source>
</evidence>
<dbReference type="InterPro" id="IPR050625">
    <property type="entry name" value="ParA/MinD_ATPase"/>
</dbReference>
<dbReference type="PANTHER" id="PTHR43384">
    <property type="entry name" value="SEPTUM SITE-DETERMINING PROTEIN MIND HOMOLOG, CHLOROPLASTIC-RELATED"/>
    <property type="match status" value="1"/>
</dbReference>
<keyword evidence="5" id="KW-1185">Reference proteome</keyword>
<dbReference type="SUPFAM" id="SSF52540">
    <property type="entry name" value="P-loop containing nucleoside triphosphate hydrolases"/>
    <property type="match status" value="1"/>
</dbReference>
<name>A0A7D5GYN3_9EURY</name>
<evidence type="ECO:0000259" key="3">
    <source>
        <dbReference type="Pfam" id="PF01656"/>
    </source>
</evidence>
<dbReference type="Gene3D" id="3.40.50.300">
    <property type="entry name" value="P-loop containing nucleotide triphosphate hydrolases"/>
    <property type="match status" value="1"/>
</dbReference>
<accession>A0A7D5GYN3</accession>
<dbReference type="GO" id="GO:0005829">
    <property type="term" value="C:cytosol"/>
    <property type="evidence" value="ECO:0007669"/>
    <property type="project" value="TreeGrafter"/>
</dbReference>
<reference evidence="4 5" key="1">
    <citation type="submission" date="2020-07" db="EMBL/GenBank/DDBJ databases">
        <title>Gai3-2, isolated from salt lake.</title>
        <authorList>
            <person name="Cui H."/>
            <person name="Shi X."/>
        </authorList>
    </citation>
    <scope>NUCLEOTIDE SEQUENCE [LARGE SCALE GENOMIC DNA]</scope>
    <source>
        <strain evidence="4 5">Gai3-2</strain>
    </source>
</reference>
<dbReference type="AlphaFoldDB" id="A0A7D5GYN3"/>
<gene>
    <name evidence="4" type="ORF">HUG10_05095</name>
</gene>
<protein>
    <submittedName>
        <fullName evidence="4">CDP-4-keto-6-deoxy-D-glucose-3-dehydrase</fullName>
    </submittedName>
</protein>
<keyword evidence="1" id="KW-0547">Nucleotide-binding</keyword>
<dbReference type="Pfam" id="PF01656">
    <property type="entry name" value="CbiA"/>
    <property type="match status" value="1"/>
</dbReference>
<dbReference type="GO" id="GO:0009898">
    <property type="term" value="C:cytoplasmic side of plasma membrane"/>
    <property type="evidence" value="ECO:0007669"/>
    <property type="project" value="TreeGrafter"/>
</dbReference>
<proteinExistence type="predicted"/>
<dbReference type="PANTHER" id="PTHR43384:SF6">
    <property type="entry name" value="SEPTUM SITE-DETERMINING PROTEIN MIND HOMOLOG, CHLOROPLASTIC"/>
    <property type="match status" value="1"/>
</dbReference>
<dbReference type="RefSeq" id="WP_179168528.1">
    <property type="nucleotide sequence ID" value="NZ_CP058529.1"/>
</dbReference>
<evidence type="ECO:0000313" key="5">
    <source>
        <dbReference type="Proteomes" id="UP000509750"/>
    </source>
</evidence>
<dbReference type="GO" id="GO:0016887">
    <property type="term" value="F:ATP hydrolysis activity"/>
    <property type="evidence" value="ECO:0007669"/>
    <property type="project" value="TreeGrafter"/>
</dbReference>
<evidence type="ECO:0000256" key="1">
    <source>
        <dbReference type="ARBA" id="ARBA00022741"/>
    </source>
</evidence>
<dbReference type="GO" id="GO:0051782">
    <property type="term" value="P:negative regulation of cell division"/>
    <property type="evidence" value="ECO:0007669"/>
    <property type="project" value="TreeGrafter"/>
</dbReference>
<dbReference type="InterPro" id="IPR027417">
    <property type="entry name" value="P-loop_NTPase"/>
</dbReference>
<dbReference type="Proteomes" id="UP000509750">
    <property type="component" value="Chromosome"/>
</dbReference>
<keyword evidence="2" id="KW-0067">ATP-binding</keyword>